<evidence type="ECO:0000313" key="2">
    <source>
        <dbReference type="EMBL" id="KAJ7355970.1"/>
    </source>
</evidence>
<dbReference type="AlphaFoldDB" id="A0AAD7ADV0"/>
<keyword evidence="1" id="KW-0238">DNA-binding</keyword>
<dbReference type="GO" id="GO:0003677">
    <property type="term" value="F:DNA binding"/>
    <property type="evidence" value="ECO:0007669"/>
    <property type="project" value="UniProtKB-KW"/>
</dbReference>
<dbReference type="EMBL" id="JARIHO010000009">
    <property type="protein sequence ID" value="KAJ7355970.1"/>
    <property type="molecule type" value="Genomic_DNA"/>
</dbReference>
<gene>
    <name evidence="2" type="ORF">DFH08DRAFT_933727</name>
</gene>
<protein>
    <recommendedName>
        <fullName evidence="4">Core-binding (CB) domain-containing protein</fullName>
    </recommendedName>
</protein>
<name>A0AAD7ADV0_9AGAR</name>
<organism evidence="2 3">
    <name type="scientific">Mycena albidolilacea</name>
    <dbReference type="NCBI Taxonomy" id="1033008"/>
    <lineage>
        <taxon>Eukaryota</taxon>
        <taxon>Fungi</taxon>
        <taxon>Dikarya</taxon>
        <taxon>Basidiomycota</taxon>
        <taxon>Agaricomycotina</taxon>
        <taxon>Agaricomycetes</taxon>
        <taxon>Agaricomycetidae</taxon>
        <taxon>Agaricales</taxon>
        <taxon>Marasmiineae</taxon>
        <taxon>Mycenaceae</taxon>
        <taxon>Mycena</taxon>
    </lineage>
</organism>
<reference evidence="2" key="1">
    <citation type="submission" date="2023-03" db="EMBL/GenBank/DDBJ databases">
        <title>Massive genome expansion in bonnet fungi (Mycena s.s.) driven by repeated elements and novel gene families across ecological guilds.</title>
        <authorList>
            <consortium name="Lawrence Berkeley National Laboratory"/>
            <person name="Harder C.B."/>
            <person name="Miyauchi S."/>
            <person name="Viragh M."/>
            <person name="Kuo A."/>
            <person name="Thoen E."/>
            <person name="Andreopoulos B."/>
            <person name="Lu D."/>
            <person name="Skrede I."/>
            <person name="Drula E."/>
            <person name="Henrissat B."/>
            <person name="Morin E."/>
            <person name="Kohler A."/>
            <person name="Barry K."/>
            <person name="LaButti K."/>
            <person name="Morin E."/>
            <person name="Salamov A."/>
            <person name="Lipzen A."/>
            <person name="Mereny Z."/>
            <person name="Hegedus B."/>
            <person name="Baldrian P."/>
            <person name="Stursova M."/>
            <person name="Weitz H."/>
            <person name="Taylor A."/>
            <person name="Grigoriev I.V."/>
            <person name="Nagy L.G."/>
            <person name="Martin F."/>
            <person name="Kauserud H."/>
        </authorList>
    </citation>
    <scope>NUCLEOTIDE SEQUENCE</scope>
    <source>
        <strain evidence="2">CBHHK002</strain>
    </source>
</reference>
<proteinExistence type="predicted"/>
<evidence type="ECO:0008006" key="4">
    <source>
        <dbReference type="Google" id="ProtNLM"/>
    </source>
</evidence>
<evidence type="ECO:0000313" key="3">
    <source>
        <dbReference type="Proteomes" id="UP001218218"/>
    </source>
</evidence>
<keyword evidence="3" id="KW-1185">Reference proteome</keyword>
<comment type="caution">
    <text evidence="2">The sequence shown here is derived from an EMBL/GenBank/DDBJ whole genome shotgun (WGS) entry which is preliminary data.</text>
</comment>
<evidence type="ECO:0000256" key="1">
    <source>
        <dbReference type="ARBA" id="ARBA00023125"/>
    </source>
</evidence>
<sequence>MQDDEIFVDASTSWGIGLTYRGRWLAWKYREGWSDNQGVIGVLAAGKSYNAQENAILQQILRLYHEHEIWFTITYIPSKENPADPMSRGEFLSKRQLIERTATMPINTTTRAAARRVLQDKAIQAQATQPVHGRRTSSRGTHSVLLTADVKAKIQYTLEHTWADSTIKKYGQSLEAYHRFCDKQEIPASFRLPTSEELLCAFAASRVCEVAGGTARSAVAAKGGLCLRYTLKGMEKLALTSSTREEQLPVTKDMINQLKKELDLSNPEDAVVFAAACCAFWGQI</sequence>
<accession>A0AAD7ADV0</accession>
<dbReference type="Gene3D" id="1.10.150.130">
    <property type="match status" value="1"/>
</dbReference>
<dbReference type="Proteomes" id="UP001218218">
    <property type="component" value="Unassembled WGS sequence"/>
</dbReference>
<dbReference type="InterPro" id="IPR010998">
    <property type="entry name" value="Integrase_recombinase_N"/>
</dbReference>